<accession>A0ABS6IJ75</accession>
<evidence type="ECO:0000256" key="2">
    <source>
        <dbReference type="SAM" id="SignalP"/>
    </source>
</evidence>
<dbReference type="InterPro" id="IPR011970">
    <property type="entry name" value="MltB_2"/>
</dbReference>
<comment type="caution">
    <text evidence="5">The sequence shown here is derived from an EMBL/GenBank/DDBJ whole genome shotgun (WGS) entry which is preliminary data.</text>
</comment>
<keyword evidence="2" id="KW-0732">Signal</keyword>
<dbReference type="InterPro" id="IPR043426">
    <property type="entry name" value="MltB-like"/>
</dbReference>
<dbReference type="InterPro" id="IPR002477">
    <property type="entry name" value="Peptidoglycan-bd-like"/>
</dbReference>
<dbReference type="PANTHER" id="PTHR30163:SF8">
    <property type="entry name" value="LYTIC MUREIN TRANSGLYCOSYLASE"/>
    <property type="match status" value="1"/>
</dbReference>
<keyword evidence="6" id="KW-1185">Reference proteome</keyword>
<proteinExistence type="predicted"/>
<evidence type="ECO:0000259" key="3">
    <source>
        <dbReference type="Pfam" id="PF01471"/>
    </source>
</evidence>
<feature type="domain" description="Transglycosylase SLT" evidence="4">
    <location>
        <begin position="35"/>
        <end position="325"/>
    </location>
</feature>
<organism evidence="5 6">
    <name type="scientific">Reyranella humidisoli</name>
    <dbReference type="NCBI Taxonomy" id="2849149"/>
    <lineage>
        <taxon>Bacteria</taxon>
        <taxon>Pseudomonadati</taxon>
        <taxon>Pseudomonadota</taxon>
        <taxon>Alphaproteobacteria</taxon>
        <taxon>Hyphomicrobiales</taxon>
        <taxon>Reyranellaceae</taxon>
        <taxon>Reyranella</taxon>
    </lineage>
</organism>
<dbReference type="Proteomes" id="UP000727907">
    <property type="component" value="Unassembled WGS sequence"/>
</dbReference>
<feature type="region of interest" description="Disordered" evidence="1">
    <location>
        <begin position="386"/>
        <end position="406"/>
    </location>
</feature>
<dbReference type="CDD" id="cd13399">
    <property type="entry name" value="Slt35-like"/>
    <property type="match status" value="1"/>
</dbReference>
<feature type="chain" id="PRO_5046977011" evidence="2">
    <location>
        <begin position="31"/>
        <end position="406"/>
    </location>
</feature>
<evidence type="ECO:0000313" key="5">
    <source>
        <dbReference type="EMBL" id="MBU8874480.1"/>
    </source>
</evidence>
<dbReference type="InterPro" id="IPR031304">
    <property type="entry name" value="SLT_2"/>
</dbReference>
<feature type="domain" description="Peptidoglycan binding-like" evidence="3">
    <location>
        <begin position="347"/>
        <end position="400"/>
    </location>
</feature>
<name>A0ABS6IJ75_9HYPH</name>
<protein>
    <submittedName>
        <fullName evidence="5">Lytic murein transglycosylase</fullName>
    </submittedName>
</protein>
<evidence type="ECO:0000313" key="6">
    <source>
        <dbReference type="Proteomes" id="UP000727907"/>
    </source>
</evidence>
<dbReference type="PANTHER" id="PTHR30163">
    <property type="entry name" value="MEMBRANE-BOUND LYTIC MUREIN TRANSGLYCOSYLASE B"/>
    <property type="match status" value="1"/>
</dbReference>
<dbReference type="NCBIfam" id="TIGR02283">
    <property type="entry name" value="MltB_2"/>
    <property type="match status" value="1"/>
</dbReference>
<dbReference type="Pfam" id="PF13406">
    <property type="entry name" value="SLT_2"/>
    <property type="match status" value="1"/>
</dbReference>
<dbReference type="EMBL" id="JAHOPB010000001">
    <property type="protein sequence ID" value="MBU8874480.1"/>
    <property type="molecule type" value="Genomic_DNA"/>
</dbReference>
<evidence type="ECO:0000259" key="4">
    <source>
        <dbReference type="Pfam" id="PF13406"/>
    </source>
</evidence>
<dbReference type="RefSeq" id="WP_216960089.1">
    <property type="nucleotide sequence ID" value="NZ_JAHOPB010000001.1"/>
</dbReference>
<feature type="signal peptide" evidence="2">
    <location>
        <begin position="1"/>
        <end position="30"/>
    </location>
</feature>
<gene>
    <name evidence="5" type="ORF">KQ910_11965</name>
</gene>
<evidence type="ECO:0000256" key="1">
    <source>
        <dbReference type="SAM" id="MobiDB-lite"/>
    </source>
</evidence>
<sequence>MTFMPHARILAATTALLCGTALVAAGPAQAQDGGFRDCLNNIKADALKQGVPAATVDRAFQGLTPDQKVVDLDNRQPEFSLTYAKYVGGTVSLDRIQKGQQKMAQHRALLDQLQAEYGIPPQYLMAFWGIETNYGTYMGDFRVVRSVATLACMTKRTAFFSNETVQALRILNTNHMTSEQMRGSWAGAMGNMQFMPSTFTKWAVDRDGNGKIDIWNSLPDAFASAANFLRGIGFKPSLPSSEEVMLPPGFPLDQADTTVEKPVKAWASMGVKKMNGGALPAVDAEASILLPAGFRGPAFIIYPNFKAVMNWNRSTLYALSVGILARQIAGGPPVQQSAPADDAPISRDTVIDMQNRLARLGLYKDETDGLLGPKTRSALRLFQQQQALPADGHPTQESIRRLQAVR</sequence>
<dbReference type="Pfam" id="PF01471">
    <property type="entry name" value="PG_binding_1"/>
    <property type="match status" value="1"/>
</dbReference>
<reference evidence="5 6" key="1">
    <citation type="submission" date="2021-06" db="EMBL/GenBank/DDBJ databases">
        <authorList>
            <person name="Lee D.H."/>
        </authorList>
    </citation>
    <scope>NUCLEOTIDE SEQUENCE [LARGE SCALE GENOMIC DNA]</scope>
    <source>
        <strain evidence="5 6">MMS21-HV4-11</strain>
    </source>
</reference>